<feature type="compositionally biased region" description="Basic and acidic residues" evidence="1">
    <location>
        <begin position="1"/>
        <end position="11"/>
    </location>
</feature>
<name>A0A0D0FZH0_9SPHI</name>
<keyword evidence="3" id="KW-1185">Reference proteome</keyword>
<sequence length="70" mass="8139">MNMETKRKNEKPSSNFQELIPDVDQGNKAVKKPEDEDYTKDEPHFKNPAKKREREEQPVESVKKAPDKGV</sequence>
<dbReference type="OrthoDB" id="771036at2"/>
<dbReference type="EMBL" id="JXRA01000027">
    <property type="protein sequence ID" value="KIO77919.1"/>
    <property type="molecule type" value="Genomic_DNA"/>
</dbReference>
<protein>
    <submittedName>
        <fullName evidence="2">Uncharacterized protein</fullName>
    </submittedName>
</protein>
<dbReference type="Proteomes" id="UP000032049">
    <property type="component" value="Unassembled WGS sequence"/>
</dbReference>
<dbReference type="AlphaFoldDB" id="A0A0D0FZH0"/>
<evidence type="ECO:0000313" key="3">
    <source>
        <dbReference type="Proteomes" id="UP000032049"/>
    </source>
</evidence>
<feature type="compositionally biased region" description="Basic and acidic residues" evidence="1">
    <location>
        <begin position="40"/>
        <end position="70"/>
    </location>
</feature>
<evidence type="ECO:0000256" key="1">
    <source>
        <dbReference type="SAM" id="MobiDB-lite"/>
    </source>
</evidence>
<comment type="caution">
    <text evidence="2">The sequence shown here is derived from an EMBL/GenBank/DDBJ whole genome shotgun (WGS) entry which is preliminary data.</text>
</comment>
<dbReference type="STRING" id="1503925.TH53_06690"/>
<evidence type="ECO:0000313" key="2">
    <source>
        <dbReference type="EMBL" id="KIO77919.1"/>
    </source>
</evidence>
<feature type="region of interest" description="Disordered" evidence="1">
    <location>
        <begin position="1"/>
        <end position="70"/>
    </location>
</feature>
<proteinExistence type="predicted"/>
<gene>
    <name evidence="2" type="ORF">TH53_06690</name>
</gene>
<reference evidence="2 3" key="1">
    <citation type="submission" date="2015-01" db="EMBL/GenBank/DDBJ databases">
        <title>Draft genome sequence of Pedobacter sp. NL19 isolated from sludge of an effluent treatment pond in an abandoned uranium mine.</title>
        <authorList>
            <person name="Santos T."/>
            <person name="Caetano T."/>
            <person name="Covas C."/>
            <person name="Cruz A."/>
            <person name="Mendo S."/>
        </authorList>
    </citation>
    <scope>NUCLEOTIDE SEQUENCE [LARGE SCALE GENOMIC DNA]</scope>
    <source>
        <strain evidence="2 3">NL19</strain>
    </source>
</reference>
<accession>A0A0D0FZH0</accession>
<organism evidence="2 3">
    <name type="scientific">Pedobacter lusitanus</name>
    <dbReference type="NCBI Taxonomy" id="1503925"/>
    <lineage>
        <taxon>Bacteria</taxon>
        <taxon>Pseudomonadati</taxon>
        <taxon>Bacteroidota</taxon>
        <taxon>Sphingobacteriia</taxon>
        <taxon>Sphingobacteriales</taxon>
        <taxon>Sphingobacteriaceae</taxon>
        <taxon>Pedobacter</taxon>
    </lineage>
</organism>